<dbReference type="PANTHER" id="PTHR11157:SF17">
    <property type="entry name" value="ELONGATION OF VERY LONG CHAIN FATTY ACIDS PROTEIN 6"/>
    <property type="match status" value="1"/>
</dbReference>
<organism evidence="11 13">
    <name type="scientific">Rotaria sordida</name>
    <dbReference type="NCBI Taxonomy" id="392033"/>
    <lineage>
        <taxon>Eukaryota</taxon>
        <taxon>Metazoa</taxon>
        <taxon>Spiralia</taxon>
        <taxon>Gnathifera</taxon>
        <taxon>Rotifera</taxon>
        <taxon>Eurotatoria</taxon>
        <taxon>Bdelloidea</taxon>
        <taxon>Philodinida</taxon>
        <taxon>Philodinidae</taxon>
        <taxon>Rotaria</taxon>
    </lineage>
</organism>
<dbReference type="GO" id="GO:0042761">
    <property type="term" value="P:very long-chain fatty acid biosynthetic process"/>
    <property type="evidence" value="ECO:0007669"/>
    <property type="project" value="TreeGrafter"/>
</dbReference>
<dbReference type="GO" id="GO:0034626">
    <property type="term" value="P:fatty acid elongation, polyunsaturated fatty acid"/>
    <property type="evidence" value="ECO:0007669"/>
    <property type="project" value="TreeGrafter"/>
</dbReference>
<name>A0A813YYV7_9BILA</name>
<evidence type="ECO:0000256" key="2">
    <source>
        <dbReference type="ARBA" id="ARBA00022516"/>
    </source>
</evidence>
<dbReference type="Pfam" id="PF01151">
    <property type="entry name" value="ELO"/>
    <property type="match status" value="1"/>
</dbReference>
<evidence type="ECO:0000256" key="5">
    <source>
        <dbReference type="ARBA" id="ARBA00022832"/>
    </source>
</evidence>
<dbReference type="GO" id="GO:0009922">
    <property type="term" value="F:fatty acid elongase activity"/>
    <property type="evidence" value="ECO:0007669"/>
    <property type="project" value="UniProtKB-EC"/>
</dbReference>
<dbReference type="Proteomes" id="UP000663870">
    <property type="component" value="Unassembled WGS sequence"/>
</dbReference>
<keyword evidence="4 10" id="KW-0812">Transmembrane</keyword>
<keyword evidence="2 10" id="KW-0444">Lipid biosynthesis</keyword>
<protein>
    <recommendedName>
        <fullName evidence="10">Elongation of very long chain fatty acids protein</fullName>
        <ecNumber evidence="10">2.3.1.199</ecNumber>
    </recommendedName>
    <alternativeName>
        <fullName evidence="10">Very-long-chain 3-oxoacyl-CoA synthase</fullName>
    </alternativeName>
</protein>
<keyword evidence="6 10" id="KW-1133">Transmembrane helix</keyword>
<feature type="transmembrane region" description="Helical" evidence="10">
    <location>
        <begin position="75"/>
        <end position="103"/>
    </location>
</feature>
<evidence type="ECO:0000256" key="6">
    <source>
        <dbReference type="ARBA" id="ARBA00022989"/>
    </source>
</evidence>
<dbReference type="GO" id="GO:0005789">
    <property type="term" value="C:endoplasmic reticulum membrane"/>
    <property type="evidence" value="ECO:0007669"/>
    <property type="project" value="TreeGrafter"/>
</dbReference>
<feature type="transmembrane region" description="Helical" evidence="10">
    <location>
        <begin position="41"/>
        <end position="63"/>
    </location>
</feature>
<evidence type="ECO:0000256" key="1">
    <source>
        <dbReference type="ARBA" id="ARBA00004141"/>
    </source>
</evidence>
<gene>
    <name evidence="12" type="ORF">JXQ802_LOCUS14336</name>
    <name evidence="11" type="ORF">PYM288_LOCUS9005</name>
</gene>
<evidence type="ECO:0000256" key="3">
    <source>
        <dbReference type="ARBA" id="ARBA00022679"/>
    </source>
</evidence>
<feature type="transmembrane region" description="Helical" evidence="10">
    <location>
        <begin position="151"/>
        <end position="171"/>
    </location>
</feature>
<keyword evidence="7 10" id="KW-0443">Lipid metabolism</keyword>
<evidence type="ECO:0000313" key="14">
    <source>
        <dbReference type="Proteomes" id="UP000663870"/>
    </source>
</evidence>
<dbReference type="EMBL" id="CAJNOH010000126">
    <property type="protein sequence ID" value="CAF0890625.1"/>
    <property type="molecule type" value="Genomic_DNA"/>
</dbReference>
<dbReference type="GO" id="GO:0019367">
    <property type="term" value="P:fatty acid elongation, saturated fatty acid"/>
    <property type="evidence" value="ECO:0007669"/>
    <property type="project" value="TreeGrafter"/>
</dbReference>
<proteinExistence type="inferred from homology"/>
<evidence type="ECO:0000256" key="10">
    <source>
        <dbReference type="RuleBase" id="RU361115"/>
    </source>
</evidence>
<comment type="caution">
    <text evidence="11">The sequence shown here is derived from an EMBL/GenBank/DDBJ whole genome shotgun (WGS) entry which is preliminary data.</text>
</comment>
<dbReference type="EC" id="2.3.1.199" evidence="10"/>
<accession>A0A813YYV7</accession>
<dbReference type="GO" id="GO:0030148">
    <property type="term" value="P:sphingolipid biosynthetic process"/>
    <property type="evidence" value="ECO:0007669"/>
    <property type="project" value="TreeGrafter"/>
</dbReference>
<sequence>MEIYSSIRDPSNVVHRWVFDFELLLFNEQNFLSIENFMYNWWWLSIPFALFYIIAIFIGQIWMKKTNKKFELRKALIIWNVFLAVFSFCGACRCVPELLYSLNKHGFYHSLCNPILKKGVTGLWVWLFIISKAPETIDTLFIVLRRQQLIFLHWFHHASVLIYCFYSYGLFAPSGRWFTSMNLCVHTIMYSYFALRAARFRVPQFIQQSITVLQLIQMLIGCIVNIAVYKYKQDGYYCMTSNSNIIVSLVLYIIYLILFAHFFYLSYLQKGMHKNMKERIE</sequence>
<evidence type="ECO:0000313" key="12">
    <source>
        <dbReference type="EMBL" id="CAF1004360.1"/>
    </source>
</evidence>
<dbReference type="PROSITE" id="PS01188">
    <property type="entry name" value="ELO"/>
    <property type="match status" value="1"/>
</dbReference>
<feature type="transmembrane region" description="Helical" evidence="10">
    <location>
        <begin position="210"/>
        <end position="229"/>
    </location>
</feature>
<comment type="catalytic activity">
    <reaction evidence="10">
        <text>a very-long-chain acyl-CoA + malonyl-CoA + H(+) = a very-long-chain 3-oxoacyl-CoA + CO2 + CoA</text>
        <dbReference type="Rhea" id="RHEA:32727"/>
        <dbReference type="ChEBI" id="CHEBI:15378"/>
        <dbReference type="ChEBI" id="CHEBI:16526"/>
        <dbReference type="ChEBI" id="CHEBI:57287"/>
        <dbReference type="ChEBI" id="CHEBI:57384"/>
        <dbReference type="ChEBI" id="CHEBI:90725"/>
        <dbReference type="ChEBI" id="CHEBI:90736"/>
        <dbReference type="EC" id="2.3.1.199"/>
    </reaction>
</comment>
<comment type="similarity">
    <text evidence="10">Belongs to the ELO family.</text>
</comment>
<dbReference type="AlphaFoldDB" id="A0A813YYV7"/>
<keyword evidence="3 10" id="KW-0808">Transferase</keyword>
<evidence type="ECO:0000256" key="7">
    <source>
        <dbReference type="ARBA" id="ARBA00023098"/>
    </source>
</evidence>
<dbReference type="PANTHER" id="PTHR11157">
    <property type="entry name" value="FATTY ACID ACYL TRANSFERASE-RELATED"/>
    <property type="match status" value="1"/>
</dbReference>
<feature type="transmembrane region" description="Helical" evidence="10">
    <location>
        <begin position="249"/>
        <end position="268"/>
    </location>
</feature>
<dbReference type="InterPro" id="IPR002076">
    <property type="entry name" value="ELO_fam"/>
</dbReference>
<keyword evidence="14" id="KW-1185">Reference proteome</keyword>
<dbReference type="GO" id="GO:0034625">
    <property type="term" value="P:fatty acid elongation, monounsaturated fatty acid"/>
    <property type="evidence" value="ECO:0007669"/>
    <property type="project" value="TreeGrafter"/>
</dbReference>
<evidence type="ECO:0000313" key="11">
    <source>
        <dbReference type="EMBL" id="CAF0890625.1"/>
    </source>
</evidence>
<evidence type="ECO:0000256" key="9">
    <source>
        <dbReference type="ARBA" id="ARBA00023160"/>
    </source>
</evidence>
<keyword evidence="5 10" id="KW-0276">Fatty acid metabolism</keyword>
<dbReference type="EMBL" id="CAJNOL010000320">
    <property type="protein sequence ID" value="CAF1004360.1"/>
    <property type="molecule type" value="Genomic_DNA"/>
</dbReference>
<comment type="subcellular location">
    <subcellularLocation>
        <location evidence="1">Membrane</location>
        <topology evidence="1">Multi-pass membrane protein</topology>
    </subcellularLocation>
</comment>
<dbReference type="Proteomes" id="UP000663854">
    <property type="component" value="Unassembled WGS sequence"/>
</dbReference>
<dbReference type="InterPro" id="IPR030457">
    <property type="entry name" value="ELO_CS"/>
</dbReference>
<keyword evidence="9 10" id="KW-0275">Fatty acid biosynthesis</keyword>
<reference evidence="11" key="1">
    <citation type="submission" date="2021-02" db="EMBL/GenBank/DDBJ databases">
        <authorList>
            <person name="Nowell W R."/>
        </authorList>
    </citation>
    <scope>NUCLEOTIDE SEQUENCE</scope>
</reference>
<keyword evidence="8 10" id="KW-0472">Membrane</keyword>
<evidence type="ECO:0000256" key="8">
    <source>
        <dbReference type="ARBA" id="ARBA00023136"/>
    </source>
</evidence>
<feature type="transmembrane region" description="Helical" evidence="10">
    <location>
        <begin position="177"/>
        <end position="198"/>
    </location>
</feature>
<evidence type="ECO:0000256" key="4">
    <source>
        <dbReference type="ARBA" id="ARBA00022692"/>
    </source>
</evidence>
<evidence type="ECO:0000313" key="13">
    <source>
        <dbReference type="Proteomes" id="UP000663854"/>
    </source>
</evidence>